<keyword evidence="18" id="KW-1185">Reference proteome</keyword>
<keyword evidence="14" id="KW-0752">Steroid biosynthesis</keyword>
<dbReference type="GO" id="GO:0005524">
    <property type="term" value="F:ATP binding"/>
    <property type="evidence" value="ECO:0007669"/>
    <property type="project" value="UniProtKB-KW"/>
</dbReference>
<dbReference type="STRING" id="1071382.H2AQG4"/>
<dbReference type="AlphaFoldDB" id="H2AQG4"/>
<dbReference type="HOGENOM" id="CLU_017814_0_1_1"/>
<dbReference type="PANTHER" id="PTHR43290">
    <property type="entry name" value="MEVALONATE KINASE"/>
    <property type="match status" value="1"/>
</dbReference>
<keyword evidence="4 14" id="KW-0963">Cytoplasm</keyword>
<dbReference type="GO" id="GO:0006696">
    <property type="term" value="P:ergosterol biosynthetic process"/>
    <property type="evidence" value="ECO:0007669"/>
    <property type="project" value="EnsemblFungi"/>
</dbReference>
<dbReference type="GO" id="GO:0005829">
    <property type="term" value="C:cytosol"/>
    <property type="evidence" value="ECO:0007669"/>
    <property type="project" value="TreeGrafter"/>
</dbReference>
<evidence type="ECO:0000256" key="14">
    <source>
        <dbReference type="RuleBase" id="RU363087"/>
    </source>
</evidence>
<evidence type="ECO:0000256" key="11">
    <source>
        <dbReference type="ARBA" id="ARBA00023098"/>
    </source>
</evidence>
<dbReference type="InterPro" id="IPR006204">
    <property type="entry name" value="GHMP_kinase_N_dom"/>
</dbReference>
<dbReference type="GO" id="GO:0019287">
    <property type="term" value="P:isopentenyl diphosphate biosynthetic process, mevalonate pathway"/>
    <property type="evidence" value="ECO:0007669"/>
    <property type="project" value="UniProtKB-UniPathway"/>
</dbReference>
<evidence type="ECO:0000256" key="8">
    <source>
        <dbReference type="ARBA" id="ARBA00022777"/>
    </source>
</evidence>
<comment type="similarity">
    <text evidence="2 14">Belongs to the GHMP kinase family. Mevalonate kinase subfamily.</text>
</comment>
<dbReference type="SUPFAM" id="SSF54211">
    <property type="entry name" value="Ribosomal protein S5 domain 2-like"/>
    <property type="match status" value="1"/>
</dbReference>
<evidence type="ECO:0000256" key="12">
    <source>
        <dbReference type="ARBA" id="ARBA00029310"/>
    </source>
</evidence>
<dbReference type="GO" id="GO:0010142">
    <property type="term" value="P:farnesyl diphosphate biosynthetic process, mevalonate pathway"/>
    <property type="evidence" value="ECO:0007669"/>
    <property type="project" value="EnsemblFungi"/>
</dbReference>
<evidence type="ECO:0000256" key="3">
    <source>
        <dbReference type="ARBA" id="ARBA00012103"/>
    </source>
</evidence>
<dbReference type="InterPro" id="IPR014721">
    <property type="entry name" value="Ribsml_uS5_D2-typ_fold_subgr"/>
</dbReference>
<comment type="pathway">
    <text evidence="13 14">Isoprenoid biosynthesis; isopentenyl diphosphate biosynthesis via mevalonate pathway; isopentenyl diphosphate from (R)-mevalonate: step 1/3.</text>
</comment>
<evidence type="ECO:0000259" key="15">
    <source>
        <dbReference type="Pfam" id="PF00288"/>
    </source>
</evidence>
<evidence type="ECO:0000256" key="4">
    <source>
        <dbReference type="ARBA" id="ARBA00022490"/>
    </source>
</evidence>
<keyword evidence="7 14" id="KW-0547">Nucleotide-binding</keyword>
<dbReference type="InterPro" id="IPR006205">
    <property type="entry name" value="Mev_gal_kin"/>
</dbReference>
<keyword evidence="14" id="KW-0753">Steroid metabolism</keyword>
<comment type="subcellular location">
    <subcellularLocation>
        <location evidence="1 14">Cytoplasm</location>
    </subcellularLocation>
</comment>
<dbReference type="Gene3D" id="3.30.230.10">
    <property type="match status" value="1"/>
</dbReference>
<evidence type="ECO:0000256" key="6">
    <source>
        <dbReference type="ARBA" id="ARBA00022679"/>
    </source>
</evidence>
<organism evidence="17 18">
    <name type="scientific">Kazachstania africana (strain ATCC 22294 / BCRC 22015 / CBS 2517 / CECT 1963 / NBRC 1671 / NRRL Y-8276)</name>
    <name type="common">Yeast</name>
    <name type="synonym">Kluyveromyces africanus</name>
    <dbReference type="NCBI Taxonomy" id="1071382"/>
    <lineage>
        <taxon>Eukaryota</taxon>
        <taxon>Fungi</taxon>
        <taxon>Dikarya</taxon>
        <taxon>Ascomycota</taxon>
        <taxon>Saccharomycotina</taxon>
        <taxon>Saccharomycetes</taxon>
        <taxon>Saccharomycetales</taxon>
        <taxon>Saccharomycetaceae</taxon>
        <taxon>Kazachstania</taxon>
    </lineage>
</organism>
<dbReference type="Pfam" id="PF00288">
    <property type="entry name" value="GHMP_kinases_N"/>
    <property type="match status" value="1"/>
</dbReference>
<evidence type="ECO:0000256" key="1">
    <source>
        <dbReference type="ARBA" id="ARBA00004496"/>
    </source>
</evidence>
<dbReference type="PROSITE" id="PS00627">
    <property type="entry name" value="GHMP_KINASES_ATP"/>
    <property type="match status" value="1"/>
</dbReference>
<dbReference type="SUPFAM" id="SSF55060">
    <property type="entry name" value="GHMP Kinase, C-terminal domain"/>
    <property type="match status" value="1"/>
</dbReference>
<proteinExistence type="inferred from homology"/>
<dbReference type="InterPro" id="IPR006203">
    <property type="entry name" value="GHMP_knse_ATP-bd_CS"/>
</dbReference>
<evidence type="ECO:0000256" key="5">
    <source>
        <dbReference type="ARBA" id="ARBA00022516"/>
    </source>
</evidence>
<keyword evidence="8 14" id="KW-0418">Kinase</keyword>
<evidence type="ECO:0000256" key="9">
    <source>
        <dbReference type="ARBA" id="ARBA00022840"/>
    </source>
</evidence>
<keyword evidence="5 14" id="KW-0444">Lipid biosynthesis</keyword>
<dbReference type="PANTHER" id="PTHR43290:SF2">
    <property type="entry name" value="MEVALONATE KINASE"/>
    <property type="match status" value="1"/>
</dbReference>
<feature type="domain" description="GHMP kinase C-terminal" evidence="16">
    <location>
        <begin position="263"/>
        <end position="324"/>
    </location>
</feature>
<dbReference type="EMBL" id="HE650822">
    <property type="protein sequence ID" value="CCF56614.1"/>
    <property type="molecule type" value="Genomic_DNA"/>
</dbReference>
<gene>
    <name evidence="17" type="primary">KAFR0B03180</name>
    <name evidence="17" type="ORF">KAFR_0B03180</name>
</gene>
<dbReference type="Pfam" id="PF08544">
    <property type="entry name" value="GHMP_kinases_C"/>
    <property type="match status" value="1"/>
</dbReference>
<dbReference type="OrthoDB" id="1652964at2759"/>
<dbReference type="RefSeq" id="XP_003955749.1">
    <property type="nucleotide sequence ID" value="XM_003955700.1"/>
</dbReference>
<evidence type="ECO:0000256" key="2">
    <source>
        <dbReference type="ARBA" id="ARBA00006495"/>
    </source>
</evidence>
<feature type="domain" description="GHMP kinase N-terminal" evidence="15">
    <location>
        <begin position="120"/>
        <end position="197"/>
    </location>
</feature>
<dbReference type="GO" id="GO:0004496">
    <property type="term" value="F:mevalonate kinase activity"/>
    <property type="evidence" value="ECO:0007669"/>
    <property type="project" value="UniProtKB-EC"/>
</dbReference>
<evidence type="ECO:0000313" key="17">
    <source>
        <dbReference type="EMBL" id="CCF56614.1"/>
    </source>
</evidence>
<dbReference type="UniPathway" id="UPA00057">
    <property type="reaction ID" value="UER00098"/>
</dbReference>
<dbReference type="FunCoup" id="H2AQG4">
    <property type="interactions" value="471"/>
</dbReference>
<reference evidence="17 18" key="1">
    <citation type="journal article" date="2011" name="Proc. Natl. Acad. Sci. U.S.A.">
        <title>Evolutionary erosion of yeast sex chromosomes by mating-type switching accidents.</title>
        <authorList>
            <person name="Gordon J.L."/>
            <person name="Armisen D."/>
            <person name="Proux-Wera E."/>
            <person name="Oheigeartaigh S.S."/>
            <person name="Byrne K.P."/>
            <person name="Wolfe K.H."/>
        </authorList>
    </citation>
    <scope>NUCLEOTIDE SEQUENCE [LARGE SCALE GENOMIC DNA]</scope>
    <source>
        <strain evidence="18">ATCC 22294 / BCRC 22015 / CBS 2517 / CECT 1963 / NBRC 1671 / NRRL Y-8276</strain>
    </source>
</reference>
<keyword evidence="14" id="KW-1207">Sterol metabolism</keyword>
<dbReference type="eggNOG" id="KOG1511">
    <property type="taxonomic scope" value="Eukaryota"/>
</dbReference>
<keyword evidence="14" id="KW-0756">Sterol biosynthesis</keyword>
<dbReference type="Gene3D" id="3.30.70.890">
    <property type="entry name" value="GHMP kinase, C-terminal domain"/>
    <property type="match status" value="1"/>
</dbReference>
<comment type="function">
    <text evidence="14">Mevalonate kinase; part of the second module of ergosterol biosynthesis pathway that includes the middle steps of the pathway. The second module is carried out in the vacuole and involves the formation of farnesyl diphosphate, which is also an important intermediate in the biosynthesis of ubiquinone, dolichol, heme and prenylated proteins.</text>
</comment>
<keyword evidence="10" id="KW-0460">Magnesium</keyword>
<dbReference type="InParanoid" id="H2AQG4"/>
<dbReference type="Proteomes" id="UP000005220">
    <property type="component" value="Chromosome 2"/>
</dbReference>
<keyword evidence="6 14" id="KW-0808">Transferase</keyword>
<evidence type="ECO:0000256" key="10">
    <source>
        <dbReference type="ARBA" id="ARBA00022842"/>
    </source>
</evidence>
<dbReference type="InterPro" id="IPR013750">
    <property type="entry name" value="GHMP_kinase_C_dom"/>
</dbReference>
<evidence type="ECO:0000256" key="13">
    <source>
        <dbReference type="ARBA" id="ARBA00029438"/>
    </source>
</evidence>
<protein>
    <recommendedName>
        <fullName evidence="3 14">Mevalonate kinase</fullName>
        <shortName evidence="14">MK</shortName>
        <ecNumber evidence="3 14">2.7.1.36</ecNumber>
    </recommendedName>
</protein>
<name>H2AQG4_KAZAF</name>
<sequence length="404" mass="44498">MTISLPFITSAPGKVILFGEHSAVYNKPAIAASVSSLRTYLLISELNEPNTIELDFPDIEFSHKWNTNELLNLKPLHSHSNDEQLSELQKDQLEPFLSEISNKLHGHAAFCFLYLFVNICQDLHHTALKFTLRSTLPIGAGLGSSASISVALAMAMLELQDVIPRDKDQINKWSYIGEKCIHGNPSGIDNSVATHGGAIFFKKGEEFKQLRSKNKIDLILTDTRIPRSTKALVANVKALYDKEPKLIESILESMETVSLRGADALINGDNETLHTLVRINHGLLTSLGVSHPGLEKIKILSDELGIGETKLTGAGGGGCAFTILKAGYNTEQVRLFKQTLEKELNYKTFETDLGGIGCSLLKSNSLDKGMLEKILSVFQNKKTTSQEIDEILLPNSETKLPWIC</sequence>
<evidence type="ECO:0000259" key="16">
    <source>
        <dbReference type="Pfam" id="PF08544"/>
    </source>
</evidence>
<evidence type="ECO:0000256" key="7">
    <source>
        <dbReference type="ARBA" id="ARBA00022741"/>
    </source>
</evidence>
<dbReference type="InterPro" id="IPR036554">
    <property type="entry name" value="GHMP_kinase_C_sf"/>
</dbReference>
<dbReference type="EC" id="2.7.1.36" evidence="3 14"/>
<keyword evidence="11 14" id="KW-0443">Lipid metabolism</keyword>
<dbReference type="KEGG" id="kaf:KAFR_0B03180"/>
<keyword evidence="9 14" id="KW-0067">ATP-binding</keyword>
<dbReference type="NCBIfam" id="TIGR00549">
    <property type="entry name" value="mevalon_kin"/>
    <property type="match status" value="1"/>
</dbReference>
<evidence type="ECO:0000313" key="18">
    <source>
        <dbReference type="Proteomes" id="UP000005220"/>
    </source>
</evidence>
<dbReference type="PRINTS" id="PR00959">
    <property type="entry name" value="MEVGALKINASE"/>
</dbReference>
<accession>H2AQG4</accession>
<dbReference type="InterPro" id="IPR020568">
    <property type="entry name" value="Ribosomal_Su5_D2-typ_SF"/>
</dbReference>
<comment type="catalytic activity">
    <reaction evidence="12">
        <text>(R)-mevalonate + ATP = (R)-5-phosphomevalonate + ADP + H(+)</text>
        <dbReference type="Rhea" id="RHEA:17065"/>
        <dbReference type="ChEBI" id="CHEBI:15378"/>
        <dbReference type="ChEBI" id="CHEBI:30616"/>
        <dbReference type="ChEBI" id="CHEBI:36464"/>
        <dbReference type="ChEBI" id="CHEBI:58146"/>
        <dbReference type="ChEBI" id="CHEBI:456216"/>
        <dbReference type="EC" id="2.7.1.36"/>
    </reaction>
    <physiologicalReaction direction="left-to-right" evidence="12">
        <dbReference type="Rhea" id="RHEA:17066"/>
    </physiologicalReaction>
</comment>
<dbReference type="GeneID" id="13883074"/>